<keyword evidence="1" id="KW-0645">Protease</keyword>
<dbReference type="InterPro" id="IPR043504">
    <property type="entry name" value="Peptidase_S1_PA_chymotrypsin"/>
</dbReference>
<dbReference type="Gene3D" id="2.40.10.10">
    <property type="entry name" value="Trypsin-like serine proteases"/>
    <property type="match status" value="1"/>
</dbReference>
<evidence type="ECO:0000256" key="1">
    <source>
        <dbReference type="ARBA" id="ARBA00022825"/>
    </source>
</evidence>
<keyword evidence="3" id="KW-1185">Reference proteome</keyword>
<dbReference type="SUPFAM" id="SSF50494">
    <property type="entry name" value="Trypsin-like serine proteases"/>
    <property type="match status" value="1"/>
</dbReference>
<keyword evidence="1" id="KW-0378">Hydrolase</keyword>
<dbReference type="EMBL" id="NHRJ02000008">
    <property type="protein sequence ID" value="PZE20317.1"/>
    <property type="molecule type" value="Genomic_DNA"/>
</dbReference>
<proteinExistence type="predicted"/>
<evidence type="ECO:0000313" key="2">
    <source>
        <dbReference type="EMBL" id="PZE20317.1"/>
    </source>
</evidence>
<evidence type="ECO:0008006" key="4">
    <source>
        <dbReference type="Google" id="ProtNLM"/>
    </source>
</evidence>
<sequence length="120" mass="12933">MVPIVGVYVDDLVGDTIYMRGSQTGALTAGTIRFANADIWWGVGGYAYKENEVLATGYTSQGGDSGGPVLTDYAWDDARGSFTFDLAGTHTGVVLFETTVILWQLVPIKFMNQYGGHITI</sequence>
<keyword evidence="1" id="KW-0720">Serine protease</keyword>
<comment type="caution">
    <text evidence="2">The sequence shown here is derived from an EMBL/GenBank/DDBJ whole genome shotgun (WGS) entry which is preliminary data.</text>
</comment>
<protein>
    <recommendedName>
        <fullName evidence="4">Peptidase S1 domain-containing protein</fullName>
    </recommendedName>
</protein>
<organism evidence="2 3">
    <name type="scientific">Paenibacillus xerothermodurans</name>
    <dbReference type="NCBI Taxonomy" id="1977292"/>
    <lineage>
        <taxon>Bacteria</taxon>
        <taxon>Bacillati</taxon>
        <taxon>Bacillota</taxon>
        <taxon>Bacilli</taxon>
        <taxon>Bacillales</taxon>
        <taxon>Paenibacillaceae</taxon>
        <taxon>Paenibacillus</taxon>
    </lineage>
</organism>
<dbReference type="GO" id="GO:0008236">
    <property type="term" value="F:serine-type peptidase activity"/>
    <property type="evidence" value="ECO:0007669"/>
    <property type="project" value="UniProtKB-KW"/>
</dbReference>
<reference evidence="2" key="1">
    <citation type="submission" date="2018-06" db="EMBL/GenBank/DDBJ databases">
        <title>Paenibacillus xerothermodurans sp. nov. an extremely dry heat resistant spore forming bacterium isolated from the soil of Cape Canaveral, Florida.</title>
        <authorList>
            <person name="Seuylemezian A."/>
            <person name="Kaur N."/>
            <person name="Patil P."/>
            <person name="Patil P."/>
            <person name="Mayilraj S."/>
            <person name="Vaishampayan P."/>
        </authorList>
    </citation>
    <scope>NUCLEOTIDE SEQUENCE [LARGE SCALE GENOMIC DNA]</scope>
    <source>
        <strain evidence="2">ATCC 27380</strain>
    </source>
</reference>
<gene>
    <name evidence="2" type="ORF">CBW46_014320</name>
</gene>
<dbReference type="Proteomes" id="UP000214746">
    <property type="component" value="Unassembled WGS sequence"/>
</dbReference>
<accession>A0A2W1N7D4</accession>
<dbReference type="InterPro" id="IPR009003">
    <property type="entry name" value="Peptidase_S1_PA"/>
</dbReference>
<dbReference type="AlphaFoldDB" id="A0A2W1N7D4"/>
<name>A0A2W1N7D4_PAEXE</name>
<evidence type="ECO:0000313" key="3">
    <source>
        <dbReference type="Proteomes" id="UP000214746"/>
    </source>
</evidence>